<sequence length="160" mass="17862">MHFSAAHLAELSCAVPKNCVLYQFTYVTLGELPAFIIGWTAVLDSVCISTILCQAWSEHVNLLFRRLLHPYMTLKLLHQDTGLWILSEEYDFAALCGVLFTFLILCCSLRVVGTVSLCLVVVAILMTASCTMVGFFHADPQNWIDANFFRFGFEGVGLTN</sequence>
<feature type="transmembrane region" description="Helical" evidence="1">
    <location>
        <begin position="92"/>
        <end position="112"/>
    </location>
</feature>
<evidence type="ECO:0000256" key="1">
    <source>
        <dbReference type="SAM" id="Phobius"/>
    </source>
</evidence>
<evidence type="ECO:0000313" key="3">
    <source>
        <dbReference type="Proteomes" id="UP000270094"/>
    </source>
</evidence>
<name>A0A3P7I1S0_STRVU</name>
<dbReference type="Proteomes" id="UP000270094">
    <property type="component" value="Unassembled WGS sequence"/>
</dbReference>
<keyword evidence="1" id="KW-0812">Transmembrane</keyword>
<dbReference type="PANTHER" id="PTHR43243">
    <property type="entry name" value="INNER MEMBRANE TRANSPORTER YGJI-RELATED"/>
    <property type="match status" value="1"/>
</dbReference>
<dbReference type="AlphaFoldDB" id="A0A3P7I1S0"/>
<protein>
    <recommendedName>
        <fullName evidence="4">Amino acid permease/ SLC12A domain-containing protein</fullName>
    </recommendedName>
</protein>
<proteinExistence type="predicted"/>
<dbReference type="GO" id="GO:0005886">
    <property type="term" value="C:plasma membrane"/>
    <property type="evidence" value="ECO:0007669"/>
    <property type="project" value="TreeGrafter"/>
</dbReference>
<keyword evidence="1" id="KW-0472">Membrane</keyword>
<dbReference type="GO" id="GO:0015171">
    <property type="term" value="F:amino acid transmembrane transporter activity"/>
    <property type="evidence" value="ECO:0007669"/>
    <property type="project" value="TreeGrafter"/>
</dbReference>
<keyword evidence="3" id="KW-1185">Reference proteome</keyword>
<keyword evidence="1" id="KW-1133">Transmembrane helix</keyword>
<dbReference type="Gene3D" id="1.20.1740.10">
    <property type="entry name" value="Amino acid/polyamine transporter I"/>
    <property type="match status" value="1"/>
</dbReference>
<accession>A0A3P7I1S0</accession>
<reference evidence="2 3" key="1">
    <citation type="submission" date="2018-11" db="EMBL/GenBank/DDBJ databases">
        <authorList>
            <consortium name="Pathogen Informatics"/>
        </authorList>
    </citation>
    <scope>NUCLEOTIDE SEQUENCE [LARGE SCALE GENOMIC DNA]</scope>
</reference>
<gene>
    <name evidence="2" type="ORF">SVUK_LOCUS1568</name>
</gene>
<dbReference type="PANTHER" id="PTHR43243:SF20">
    <property type="entry name" value="CATIONIC AMINO ACID TRANSPORTER 3"/>
    <property type="match status" value="1"/>
</dbReference>
<evidence type="ECO:0008006" key="4">
    <source>
        <dbReference type="Google" id="ProtNLM"/>
    </source>
</evidence>
<evidence type="ECO:0000313" key="2">
    <source>
        <dbReference type="EMBL" id="VDM66570.1"/>
    </source>
</evidence>
<dbReference type="EMBL" id="UYYB01003181">
    <property type="protein sequence ID" value="VDM66570.1"/>
    <property type="molecule type" value="Genomic_DNA"/>
</dbReference>
<dbReference type="OrthoDB" id="3900342at2759"/>
<feature type="transmembrane region" description="Helical" evidence="1">
    <location>
        <begin position="119"/>
        <end position="138"/>
    </location>
</feature>
<organism evidence="2 3">
    <name type="scientific">Strongylus vulgaris</name>
    <name type="common">Blood worm</name>
    <dbReference type="NCBI Taxonomy" id="40348"/>
    <lineage>
        <taxon>Eukaryota</taxon>
        <taxon>Metazoa</taxon>
        <taxon>Ecdysozoa</taxon>
        <taxon>Nematoda</taxon>
        <taxon>Chromadorea</taxon>
        <taxon>Rhabditida</taxon>
        <taxon>Rhabditina</taxon>
        <taxon>Rhabditomorpha</taxon>
        <taxon>Strongyloidea</taxon>
        <taxon>Strongylidae</taxon>
        <taxon>Strongylus</taxon>
    </lineage>
</organism>